<evidence type="ECO:0000313" key="4">
    <source>
        <dbReference type="Proteomes" id="UP000285295"/>
    </source>
</evidence>
<protein>
    <submittedName>
        <fullName evidence="3">XRE family transcriptional regulator</fullName>
    </submittedName>
</protein>
<dbReference type="PANTHER" id="PTHR46797">
    <property type="entry name" value="HTH-TYPE TRANSCRIPTIONAL REGULATOR"/>
    <property type="match status" value="1"/>
</dbReference>
<dbReference type="GO" id="GO:0003677">
    <property type="term" value="F:DNA binding"/>
    <property type="evidence" value="ECO:0007669"/>
    <property type="project" value="UniProtKB-KW"/>
</dbReference>
<evidence type="ECO:0000313" key="3">
    <source>
        <dbReference type="EMBL" id="RWR28818.1"/>
    </source>
</evidence>
<reference evidence="3 4" key="1">
    <citation type="submission" date="2019-01" db="EMBL/GenBank/DDBJ databases">
        <title>Sinorhodobacter populi sp. nov. isolated from the symptomatic bark tissue of Populus euramericana canker.</title>
        <authorList>
            <person name="Xu G."/>
        </authorList>
    </citation>
    <scope>NUCLEOTIDE SEQUENCE [LARGE SCALE GENOMIC DNA]</scope>
    <source>
        <strain evidence="3 4">D19-10-3-21</strain>
    </source>
</reference>
<evidence type="ECO:0000259" key="2">
    <source>
        <dbReference type="PROSITE" id="PS50943"/>
    </source>
</evidence>
<proteinExistence type="predicted"/>
<dbReference type="InterPro" id="IPR050807">
    <property type="entry name" value="TransReg_Diox_bact_type"/>
</dbReference>
<dbReference type="AlphaFoldDB" id="A0A443K7S2"/>
<evidence type="ECO:0000256" key="1">
    <source>
        <dbReference type="ARBA" id="ARBA00023125"/>
    </source>
</evidence>
<dbReference type="GO" id="GO:0005829">
    <property type="term" value="C:cytosol"/>
    <property type="evidence" value="ECO:0007669"/>
    <property type="project" value="TreeGrafter"/>
</dbReference>
<dbReference type="SMART" id="SM00530">
    <property type="entry name" value="HTH_XRE"/>
    <property type="match status" value="1"/>
</dbReference>
<accession>A0A443K7S2</accession>
<dbReference type="CDD" id="cd00093">
    <property type="entry name" value="HTH_XRE"/>
    <property type="match status" value="1"/>
</dbReference>
<dbReference type="Proteomes" id="UP000285295">
    <property type="component" value="Unassembled WGS sequence"/>
</dbReference>
<dbReference type="InterPro" id="IPR001387">
    <property type="entry name" value="Cro/C1-type_HTH"/>
</dbReference>
<dbReference type="Pfam" id="PF01381">
    <property type="entry name" value="HTH_3"/>
    <property type="match status" value="1"/>
</dbReference>
<dbReference type="OrthoDB" id="3034420at2"/>
<dbReference type="Gene3D" id="1.10.260.40">
    <property type="entry name" value="lambda repressor-like DNA-binding domains"/>
    <property type="match status" value="1"/>
</dbReference>
<gene>
    <name evidence="3" type="ORF">D2T31_11945</name>
</gene>
<reference evidence="3 4" key="2">
    <citation type="submission" date="2019-01" db="EMBL/GenBank/DDBJ databases">
        <authorList>
            <person name="Li Y."/>
        </authorList>
    </citation>
    <scope>NUCLEOTIDE SEQUENCE [LARGE SCALE GENOMIC DNA]</scope>
    <source>
        <strain evidence="3 4">D19-10-3-21</strain>
    </source>
</reference>
<keyword evidence="1" id="KW-0238">DNA-binding</keyword>
<dbReference type="SUPFAM" id="SSF47413">
    <property type="entry name" value="lambda repressor-like DNA-binding domains"/>
    <property type="match status" value="1"/>
</dbReference>
<dbReference type="EMBL" id="SAUX01000013">
    <property type="protein sequence ID" value="RWR28818.1"/>
    <property type="molecule type" value="Genomic_DNA"/>
</dbReference>
<comment type="caution">
    <text evidence="3">The sequence shown here is derived from an EMBL/GenBank/DDBJ whole genome shotgun (WGS) entry which is preliminary data.</text>
</comment>
<name>A0A443K7S2_9RHOB</name>
<dbReference type="InterPro" id="IPR010982">
    <property type="entry name" value="Lambda_DNA-bd_dom_sf"/>
</dbReference>
<dbReference type="PANTHER" id="PTHR46797:SF1">
    <property type="entry name" value="METHYLPHOSPHONATE SYNTHASE"/>
    <property type="match status" value="1"/>
</dbReference>
<sequence>MWTFYKRPMALRIKQLRDEKGWTQEVLASKAGLSRSQLAMIEKETRPANTLRLNAIATALGVSTEDLFETDERERKIISILRALSADDADALLRVAEALSSRQGVLPESQ</sequence>
<feature type="domain" description="HTH cro/C1-type" evidence="2">
    <location>
        <begin position="13"/>
        <end position="67"/>
    </location>
</feature>
<dbReference type="GO" id="GO:0003700">
    <property type="term" value="F:DNA-binding transcription factor activity"/>
    <property type="evidence" value="ECO:0007669"/>
    <property type="project" value="TreeGrafter"/>
</dbReference>
<organism evidence="3 4">
    <name type="scientific">Paenirhodobacter populi</name>
    <dbReference type="NCBI Taxonomy" id="2306993"/>
    <lineage>
        <taxon>Bacteria</taxon>
        <taxon>Pseudomonadati</taxon>
        <taxon>Pseudomonadota</taxon>
        <taxon>Alphaproteobacteria</taxon>
        <taxon>Rhodobacterales</taxon>
        <taxon>Rhodobacter group</taxon>
        <taxon>Paenirhodobacter</taxon>
    </lineage>
</organism>
<dbReference type="PROSITE" id="PS50943">
    <property type="entry name" value="HTH_CROC1"/>
    <property type="match status" value="1"/>
</dbReference>